<evidence type="ECO:0000256" key="1">
    <source>
        <dbReference type="SAM" id="MobiDB-lite"/>
    </source>
</evidence>
<feature type="compositionally biased region" description="Low complexity" evidence="1">
    <location>
        <begin position="12"/>
        <end position="23"/>
    </location>
</feature>
<accession>A0A1Y2HNQ1</accession>
<dbReference type="Proteomes" id="UP000193411">
    <property type="component" value="Unassembled WGS sequence"/>
</dbReference>
<proteinExistence type="predicted"/>
<reference evidence="2 3" key="1">
    <citation type="submission" date="2016-07" db="EMBL/GenBank/DDBJ databases">
        <title>Pervasive Adenine N6-methylation of Active Genes in Fungi.</title>
        <authorList>
            <consortium name="DOE Joint Genome Institute"/>
            <person name="Mondo S.J."/>
            <person name="Dannebaum R.O."/>
            <person name="Kuo R.C."/>
            <person name="Labutti K."/>
            <person name="Haridas S."/>
            <person name="Kuo A."/>
            <person name="Salamov A."/>
            <person name="Ahrendt S.R."/>
            <person name="Lipzen A."/>
            <person name="Sullivan W."/>
            <person name="Andreopoulos W.B."/>
            <person name="Clum A."/>
            <person name="Lindquist E."/>
            <person name="Daum C."/>
            <person name="Ramamoorthy G.K."/>
            <person name="Gryganskyi A."/>
            <person name="Culley D."/>
            <person name="Magnuson J.K."/>
            <person name="James T.Y."/>
            <person name="O'Malley M.A."/>
            <person name="Stajich J.E."/>
            <person name="Spatafora J.W."/>
            <person name="Visel A."/>
            <person name="Grigoriev I.V."/>
        </authorList>
    </citation>
    <scope>NUCLEOTIDE SEQUENCE [LARGE SCALE GENOMIC DNA]</scope>
    <source>
        <strain evidence="2 3">PL171</strain>
    </source>
</reference>
<evidence type="ECO:0000313" key="3">
    <source>
        <dbReference type="Proteomes" id="UP000193411"/>
    </source>
</evidence>
<dbReference type="EMBL" id="MCFL01000023">
    <property type="protein sequence ID" value="ORZ35333.1"/>
    <property type="molecule type" value="Genomic_DNA"/>
</dbReference>
<dbReference type="AlphaFoldDB" id="A0A1Y2HNQ1"/>
<evidence type="ECO:0000313" key="2">
    <source>
        <dbReference type="EMBL" id="ORZ35333.1"/>
    </source>
</evidence>
<comment type="caution">
    <text evidence="2">The sequence shown here is derived from an EMBL/GenBank/DDBJ whole genome shotgun (WGS) entry which is preliminary data.</text>
</comment>
<keyword evidence="3" id="KW-1185">Reference proteome</keyword>
<protein>
    <submittedName>
        <fullName evidence="2">Uncharacterized protein</fullName>
    </submittedName>
</protein>
<name>A0A1Y2HNQ1_9FUNG</name>
<organism evidence="2 3">
    <name type="scientific">Catenaria anguillulae PL171</name>
    <dbReference type="NCBI Taxonomy" id="765915"/>
    <lineage>
        <taxon>Eukaryota</taxon>
        <taxon>Fungi</taxon>
        <taxon>Fungi incertae sedis</taxon>
        <taxon>Blastocladiomycota</taxon>
        <taxon>Blastocladiomycetes</taxon>
        <taxon>Blastocladiales</taxon>
        <taxon>Catenariaceae</taxon>
        <taxon>Catenaria</taxon>
    </lineage>
</organism>
<feature type="compositionally biased region" description="Polar residues" evidence="1">
    <location>
        <begin position="1"/>
        <end position="11"/>
    </location>
</feature>
<sequence length="71" mass="7660">MTRFGTRSQFVSAAATSSSDTTAAPVLLSAPTVPGRHRHELTLCQPQPIVPKASTERALISQRDDNKLSRV</sequence>
<gene>
    <name evidence="2" type="ORF">BCR44DRAFT_34200</name>
</gene>
<feature type="region of interest" description="Disordered" evidence="1">
    <location>
        <begin position="1"/>
        <end position="23"/>
    </location>
</feature>